<dbReference type="SUPFAM" id="SSF49899">
    <property type="entry name" value="Concanavalin A-like lectins/glucanases"/>
    <property type="match status" value="1"/>
</dbReference>
<accession>A0AA89C4M5</accession>
<dbReference type="InterPro" id="IPR000998">
    <property type="entry name" value="MAM_dom"/>
</dbReference>
<dbReference type="SMART" id="SM00137">
    <property type="entry name" value="MAM"/>
    <property type="match status" value="1"/>
</dbReference>
<dbReference type="EMBL" id="VSWD01000008">
    <property type="protein sequence ID" value="KAK3094637.1"/>
    <property type="molecule type" value="Genomic_DNA"/>
</dbReference>
<comment type="caution">
    <text evidence="3">The sequence shown here is derived from an EMBL/GenBank/DDBJ whole genome shotgun (WGS) entry which is preliminary data.</text>
</comment>
<protein>
    <recommendedName>
        <fullName evidence="2">MAM domain-containing protein</fullName>
    </recommendedName>
</protein>
<feature type="coiled-coil region" evidence="1">
    <location>
        <begin position="148"/>
        <end position="238"/>
    </location>
</feature>
<dbReference type="Pfam" id="PF00629">
    <property type="entry name" value="MAM"/>
    <property type="match status" value="1"/>
</dbReference>
<dbReference type="InterPro" id="IPR051560">
    <property type="entry name" value="MAM_domain-containing"/>
</dbReference>
<evidence type="ECO:0000259" key="2">
    <source>
        <dbReference type="PROSITE" id="PS50060"/>
    </source>
</evidence>
<feature type="domain" description="MAM" evidence="2">
    <location>
        <begin position="256"/>
        <end position="422"/>
    </location>
</feature>
<sequence>MDGGCGATLETVRARMVGQQSDEKMTSMQKDFNVVKTDHEDRLKELEASVQKMLRSAVPGPNSNVVFSAPGDNTVSLKRVPIQQNRSESGLLLRLHDEFEKLRTNLQEKSKALLEKEAQLNETTLALIDAQDDLFRTSEKLILSDHKAATLEQERYILKNQVKDKTEKLDQALEKVNVSDTKISNLEKQLYKLVRSEANLKEEVGYYIWKLNKTAKEMKQLQANHTDLKAKHAKTKQQLRGTELDLMECYAGKTQSFCGFENDDVCGFTQENSTDDFDWTRGQGGTPSAGTGPDEDHTCKHPKAGHFMFIEASVKAPRQSAIMYSPKYRGFNGLCIGFYYHMYGRHVGTLNVYTKTENGEALESAWRAYGNQGNLWLEALLSIPKSLSKVGFQLVFEGITRNGYQGDIAVDDISVKDGECDSKTVTAVSVNADKVALDKLQSRRLRRYRQYRRQMRHNAKS</sequence>
<dbReference type="Gene3D" id="2.60.120.200">
    <property type="match status" value="1"/>
</dbReference>
<keyword evidence="4" id="KW-1185">Reference proteome</keyword>
<proteinExistence type="predicted"/>
<evidence type="ECO:0000256" key="1">
    <source>
        <dbReference type="SAM" id="Coils"/>
    </source>
</evidence>
<dbReference type="Proteomes" id="UP001186944">
    <property type="component" value="Unassembled WGS sequence"/>
</dbReference>
<evidence type="ECO:0000313" key="3">
    <source>
        <dbReference type="EMBL" id="KAK3094637.1"/>
    </source>
</evidence>
<dbReference type="AlphaFoldDB" id="A0AA89C4M5"/>
<feature type="coiled-coil region" evidence="1">
    <location>
        <begin position="92"/>
        <end position="123"/>
    </location>
</feature>
<keyword evidence="1" id="KW-0175">Coiled coil</keyword>
<dbReference type="PRINTS" id="PR00020">
    <property type="entry name" value="MAMDOMAIN"/>
</dbReference>
<organism evidence="3 4">
    <name type="scientific">Pinctada imbricata</name>
    <name type="common">Atlantic pearl-oyster</name>
    <name type="synonym">Pinctada martensii</name>
    <dbReference type="NCBI Taxonomy" id="66713"/>
    <lineage>
        <taxon>Eukaryota</taxon>
        <taxon>Metazoa</taxon>
        <taxon>Spiralia</taxon>
        <taxon>Lophotrochozoa</taxon>
        <taxon>Mollusca</taxon>
        <taxon>Bivalvia</taxon>
        <taxon>Autobranchia</taxon>
        <taxon>Pteriomorphia</taxon>
        <taxon>Pterioida</taxon>
        <taxon>Pterioidea</taxon>
        <taxon>Pteriidae</taxon>
        <taxon>Pinctada</taxon>
    </lineage>
</organism>
<name>A0AA89C4M5_PINIB</name>
<evidence type="ECO:0000313" key="4">
    <source>
        <dbReference type="Proteomes" id="UP001186944"/>
    </source>
</evidence>
<dbReference type="InterPro" id="IPR013320">
    <property type="entry name" value="ConA-like_dom_sf"/>
</dbReference>
<reference evidence="3" key="1">
    <citation type="submission" date="2019-08" db="EMBL/GenBank/DDBJ databases">
        <title>The improved chromosome-level genome for the pearl oyster Pinctada fucata martensii using PacBio sequencing and Hi-C.</title>
        <authorList>
            <person name="Zheng Z."/>
        </authorList>
    </citation>
    <scope>NUCLEOTIDE SEQUENCE</scope>
    <source>
        <strain evidence="3">ZZ-2019</strain>
        <tissue evidence="3">Adductor muscle</tissue>
    </source>
</reference>
<dbReference type="PANTHER" id="PTHR23282:SF146">
    <property type="entry name" value="RT07201P-RELATED"/>
    <property type="match status" value="1"/>
</dbReference>
<gene>
    <name evidence="3" type="ORF">FSP39_004295</name>
</gene>
<dbReference type="GO" id="GO:0016020">
    <property type="term" value="C:membrane"/>
    <property type="evidence" value="ECO:0007669"/>
    <property type="project" value="InterPro"/>
</dbReference>
<dbReference type="PROSITE" id="PS50060">
    <property type="entry name" value="MAM_2"/>
    <property type="match status" value="1"/>
</dbReference>
<dbReference type="CDD" id="cd06263">
    <property type="entry name" value="MAM"/>
    <property type="match status" value="1"/>
</dbReference>
<dbReference type="PANTHER" id="PTHR23282">
    <property type="entry name" value="APICAL ENDOSOMAL GLYCOPROTEIN PRECURSOR"/>
    <property type="match status" value="1"/>
</dbReference>